<evidence type="ECO:0000256" key="2">
    <source>
        <dbReference type="ARBA" id="ARBA00012695"/>
    </source>
</evidence>
<dbReference type="InterPro" id="IPR029041">
    <property type="entry name" value="FAD-linked_oxidoreductase-like"/>
</dbReference>
<feature type="binding site" evidence="9">
    <location>
        <position position="163"/>
    </location>
    <ligand>
        <name>FAD</name>
        <dbReference type="ChEBI" id="CHEBI:57692"/>
    </ligand>
</feature>
<dbReference type="Gene3D" id="3.20.20.220">
    <property type="match status" value="1"/>
</dbReference>
<evidence type="ECO:0000256" key="9">
    <source>
        <dbReference type="PIRSR" id="PIRSR000196-2"/>
    </source>
</evidence>
<dbReference type="InterPro" id="IPR008219">
    <property type="entry name" value="PRODH_bac_arc"/>
</dbReference>
<dbReference type="InterPro" id="IPR002872">
    <property type="entry name" value="Proline_DH_dom"/>
</dbReference>
<dbReference type="Proteomes" id="UP000031449">
    <property type="component" value="Chromosome"/>
</dbReference>
<dbReference type="BioCyc" id="JESP1508404:G14D9-9853-MONOMER"/>
<dbReference type="PANTHER" id="PTHR13914:SF0">
    <property type="entry name" value="PROLINE DEHYDROGENASE 1, MITOCHONDRIAL"/>
    <property type="match status" value="1"/>
</dbReference>
<comment type="pathway">
    <text evidence="1">Amino-acid degradation; L-proline degradation into L-glutamate; L-glutamate from L-proline: step 1/2.</text>
</comment>
<evidence type="ECO:0000256" key="7">
    <source>
        <dbReference type="ARBA" id="ARBA00023062"/>
    </source>
</evidence>
<dbReference type="OrthoDB" id="2350778at2"/>
<dbReference type="STRING" id="1508404.JMA_06360"/>
<dbReference type="GO" id="GO:0004657">
    <property type="term" value="F:proline dehydrogenase activity"/>
    <property type="evidence" value="ECO:0007669"/>
    <property type="project" value="UniProtKB-EC"/>
</dbReference>
<keyword evidence="7" id="KW-0642">Proline metabolism</keyword>
<feature type="binding site" evidence="9">
    <location>
        <begin position="226"/>
        <end position="227"/>
    </location>
    <ligand>
        <name>FAD</name>
        <dbReference type="ChEBI" id="CHEBI:57692"/>
    </ligand>
</feature>
<keyword evidence="3" id="KW-0285">Flavoprotein</keyword>
<evidence type="ECO:0000313" key="11">
    <source>
        <dbReference type="EMBL" id="AJD89953.1"/>
    </source>
</evidence>
<evidence type="ECO:0000256" key="5">
    <source>
        <dbReference type="ARBA" id="ARBA00022827"/>
    </source>
</evidence>
<sequence>MIVASALNQFFTTLAYNQLLIDLSRKVGMDLGGSHFVGGEKTADMIKQVKKLNSNGIGATIDCLGEFVKTEEDTKKYVDNCFRAIYSIRDEQLNAQISLKLFSVGLEVSRDTAIQNMNEILTEAKKYDVSVTINMEEYKNCEDIISVFETLREKHENVGIALQANLFRTETDVERLDRFSPAIRFVKGAYIESRDVDINNKTRVDENYKKLVKKHLLKGNYTQVATHDNDMIDFVRDLVKEHQIPKEQFEFQMLQGMREEKQKALAEEGWNMVVYVPFGKDWYTYFMKRLAERPANIGFTVMSMARR</sequence>
<keyword evidence="4 9" id="KW-0547">Nucleotide-binding</keyword>
<reference evidence="11 12" key="1">
    <citation type="submission" date="2014-08" db="EMBL/GenBank/DDBJ databases">
        <title>Complete genome of a marine bacteria Jeotgalibacillus malaysiensis.</title>
        <authorList>
            <person name="Yaakop A.S."/>
            <person name="Chan K.-G."/>
            <person name="Goh K.M."/>
        </authorList>
    </citation>
    <scope>NUCLEOTIDE SEQUENCE [LARGE SCALE GENOMIC DNA]</scope>
    <source>
        <strain evidence="11 12">D5</strain>
    </source>
</reference>
<dbReference type="GO" id="GO:0000166">
    <property type="term" value="F:nucleotide binding"/>
    <property type="evidence" value="ECO:0007669"/>
    <property type="project" value="UniProtKB-KW"/>
</dbReference>
<dbReference type="AlphaFoldDB" id="A0A0B5AN42"/>
<dbReference type="UniPathway" id="UPA00261">
    <property type="reaction ID" value="UER00373"/>
</dbReference>
<dbReference type="GO" id="GO:0010133">
    <property type="term" value="P:L-proline catabolic process to L-glutamate"/>
    <property type="evidence" value="ECO:0007669"/>
    <property type="project" value="UniProtKB-UniPathway"/>
</dbReference>
<dbReference type="SUPFAM" id="SSF51730">
    <property type="entry name" value="FAD-linked oxidoreductase"/>
    <property type="match status" value="1"/>
</dbReference>
<dbReference type="InterPro" id="IPR015659">
    <property type="entry name" value="Proline_oxidase"/>
</dbReference>
<keyword evidence="12" id="KW-1185">Reference proteome</keyword>
<evidence type="ECO:0000256" key="6">
    <source>
        <dbReference type="ARBA" id="ARBA00023002"/>
    </source>
</evidence>
<comment type="catalytic activity">
    <reaction evidence="8">
        <text>L-proline + a quinone = (S)-1-pyrroline-5-carboxylate + a quinol + H(+)</text>
        <dbReference type="Rhea" id="RHEA:23784"/>
        <dbReference type="ChEBI" id="CHEBI:15378"/>
        <dbReference type="ChEBI" id="CHEBI:17388"/>
        <dbReference type="ChEBI" id="CHEBI:24646"/>
        <dbReference type="ChEBI" id="CHEBI:60039"/>
        <dbReference type="ChEBI" id="CHEBI:132124"/>
        <dbReference type="EC" id="1.5.5.2"/>
    </reaction>
</comment>
<name>A0A0B5AN42_9BACL</name>
<dbReference type="HOGENOM" id="CLU_061158_0_0_9"/>
<comment type="cofactor">
    <cofactor evidence="9">
        <name>FAD</name>
        <dbReference type="ChEBI" id="CHEBI:57692"/>
    </cofactor>
    <text evidence="9">Binds 1 FAD per subunit.</text>
</comment>
<gene>
    <name evidence="11" type="ORF">JMA_06360</name>
</gene>
<evidence type="ECO:0000256" key="3">
    <source>
        <dbReference type="ARBA" id="ARBA00022630"/>
    </source>
</evidence>
<proteinExistence type="predicted"/>
<feature type="domain" description="Proline dehydrogenase" evidence="10">
    <location>
        <begin position="46"/>
        <end position="300"/>
    </location>
</feature>
<dbReference type="PANTHER" id="PTHR13914">
    <property type="entry name" value="PROLINE OXIDASE"/>
    <property type="match status" value="1"/>
</dbReference>
<dbReference type="EMBL" id="CP009416">
    <property type="protein sequence ID" value="AJD89953.1"/>
    <property type="molecule type" value="Genomic_DNA"/>
</dbReference>
<protein>
    <recommendedName>
        <fullName evidence="2">proline dehydrogenase</fullName>
        <ecNumber evidence="2">1.5.5.2</ecNumber>
    </recommendedName>
</protein>
<evidence type="ECO:0000259" key="10">
    <source>
        <dbReference type="Pfam" id="PF01619"/>
    </source>
</evidence>
<feature type="binding site" evidence="9">
    <location>
        <begin position="187"/>
        <end position="189"/>
    </location>
    <ligand>
        <name>FAD</name>
        <dbReference type="ChEBI" id="CHEBI:57692"/>
    </ligand>
</feature>
<keyword evidence="5 9" id="KW-0274">FAD</keyword>
<evidence type="ECO:0000256" key="8">
    <source>
        <dbReference type="ARBA" id="ARBA00048779"/>
    </source>
</evidence>
<dbReference type="Pfam" id="PF01619">
    <property type="entry name" value="Pro_dh"/>
    <property type="match status" value="1"/>
</dbReference>
<evidence type="ECO:0000313" key="12">
    <source>
        <dbReference type="Proteomes" id="UP000031449"/>
    </source>
</evidence>
<dbReference type="PIRSF" id="PIRSF000196">
    <property type="entry name" value="Pro_dehydrog"/>
    <property type="match status" value="1"/>
</dbReference>
<dbReference type="EC" id="1.5.5.2" evidence="2"/>
<evidence type="ECO:0000256" key="1">
    <source>
        <dbReference type="ARBA" id="ARBA00004739"/>
    </source>
</evidence>
<feature type="binding site" evidence="9">
    <location>
        <position position="201"/>
    </location>
    <ligand>
        <name>FAD</name>
        <dbReference type="ChEBI" id="CHEBI:57692"/>
    </ligand>
</feature>
<evidence type="ECO:0000256" key="4">
    <source>
        <dbReference type="ARBA" id="ARBA00022741"/>
    </source>
</evidence>
<organism evidence="11 12">
    <name type="scientific">Jeotgalibacillus malaysiensis</name>
    <dbReference type="NCBI Taxonomy" id="1508404"/>
    <lineage>
        <taxon>Bacteria</taxon>
        <taxon>Bacillati</taxon>
        <taxon>Bacillota</taxon>
        <taxon>Bacilli</taxon>
        <taxon>Bacillales</taxon>
        <taxon>Caryophanaceae</taxon>
        <taxon>Jeotgalibacillus</taxon>
    </lineage>
</organism>
<accession>A0A0B5AN42</accession>
<feature type="binding site" evidence="9">
    <location>
        <position position="135"/>
    </location>
    <ligand>
        <name>FAD</name>
        <dbReference type="ChEBI" id="CHEBI:57692"/>
    </ligand>
</feature>
<keyword evidence="6" id="KW-0560">Oxidoreductase</keyword>
<dbReference type="KEGG" id="jeo:JMA_06360"/>